<dbReference type="Pfam" id="PF00226">
    <property type="entry name" value="DnaJ"/>
    <property type="match status" value="1"/>
</dbReference>
<comment type="caution">
    <text evidence="5">The sequence shown here is derived from an EMBL/GenBank/DDBJ whole genome shotgun (WGS) entry which is preliminary data.</text>
</comment>
<evidence type="ECO:0000313" key="4">
    <source>
        <dbReference type="EMBL" id="CAF1125117.1"/>
    </source>
</evidence>
<dbReference type="PROSITE" id="PS50076">
    <property type="entry name" value="DNAJ_2"/>
    <property type="match status" value="1"/>
</dbReference>
<proteinExistence type="predicted"/>
<gene>
    <name evidence="5" type="ORF">GPM918_LOCUS30726</name>
    <name evidence="4" type="ORF">OVA965_LOCUS20370</name>
    <name evidence="7" type="ORF">SRO942_LOCUS31351</name>
    <name evidence="6" type="ORF">TMI583_LOCUS20724</name>
</gene>
<dbReference type="InterPro" id="IPR001623">
    <property type="entry name" value="DnaJ_domain"/>
</dbReference>
<evidence type="ECO:0000313" key="7">
    <source>
        <dbReference type="EMBL" id="CAF4214105.1"/>
    </source>
</evidence>
<feature type="transmembrane region" description="Helical" evidence="2">
    <location>
        <begin position="173"/>
        <end position="195"/>
    </location>
</feature>
<name>A0A815H798_9BILA</name>
<keyword evidence="2" id="KW-0472">Membrane</keyword>
<dbReference type="Proteomes" id="UP000663829">
    <property type="component" value="Unassembled WGS sequence"/>
</dbReference>
<protein>
    <recommendedName>
        <fullName evidence="3">J domain-containing protein</fullName>
    </recommendedName>
</protein>
<dbReference type="Proteomes" id="UP000681722">
    <property type="component" value="Unassembled WGS sequence"/>
</dbReference>
<dbReference type="EMBL" id="CAJNOK010010802">
    <property type="protein sequence ID" value="CAF1125117.1"/>
    <property type="molecule type" value="Genomic_DNA"/>
</dbReference>
<keyword evidence="2" id="KW-0812">Transmembrane</keyword>
<dbReference type="PANTHER" id="PTHR44825">
    <property type="match status" value="1"/>
</dbReference>
<feature type="compositionally biased region" description="Basic and acidic residues" evidence="1">
    <location>
        <begin position="144"/>
        <end position="160"/>
    </location>
</feature>
<keyword evidence="2" id="KW-1133">Transmembrane helix</keyword>
<reference evidence="5" key="1">
    <citation type="submission" date="2021-02" db="EMBL/GenBank/DDBJ databases">
        <authorList>
            <person name="Nowell W R."/>
        </authorList>
    </citation>
    <scope>NUCLEOTIDE SEQUENCE</scope>
</reference>
<dbReference type="Gene3D" id="1.10.287.110">
    <property type="entry name" value="DnaJ domain"/>
    <property type="match status" value="1"/>
</dbReference>
<feature type="region of interest" description="Disordered" evidence="1">
    <location>
        <begin position="144"/>
        <end position="163"/>
    </location>
</feature>
<feature type="domain" description="J" evidence="3">
    <location>
        <begin position="15"/>
        <end position="80"/>
    </location>
</feature>
<evidence type="ECO:0000256" key="1">
    <source>
        <dbReference type="SAM" id="MobiDB-lite"/>
    </source>
</evidence>
<evidence type="ECO:0000259" key="3">
    <source>
        <dbReference type="PROSITE" id="PS50076"/>
    </source>
</evidence>
<dbReference type="InterPro" id="IPR036869">
    <property type="entry name" value="J_dom_sf"/>
</dbReference>
<accession>A0A815H798</accession>
<dbReference type="EMBL" id="CAJOBA010019075">
    <property type="protein sequence ID" value="CAF3902322.1"/>
    <property type="molecule type" value="Genomic_DNA"/>
</dbReference>
<dbReference type="SUPFAM" id="SSF46565">
    <property type="entry name" value="Chaperone J-domain"/>
    <property type="match status" value="1"/>
</dbReference>
<organism evidence="5 8">
    <name type="scientific">Didymodactylos carnosus</name>
    <dbReference type="NCBI Taxonomy" id="1234261"/>
    <lineage>
        <taxon>Eukaryota</taxon>
        <taxon>Metazoa</taxon>
        <taxon>Spiralia</taxon>
        <taxon>Gnathifera</taxon>
        <taxon>Rotifera</taxon>
        <taxon>Eurotatoria</taxon>
        <taxon>Bdelloidea</taxon>
        <taxon>Philodinida</taxon>
        <taxon>Philodinidae</taxon>
        <taxon>Didymodactylos</taxon>
    </lineage>
</organism>
<dbReference type="AlphaFoldDB" id="A0A815H798"/>
<dbReference type="PRINTS" id="PR00625">
    <property type="entry name" value="JDOMAIN"/>
</dbReference>
<dbReference type="PANTHER" id="PTHR44825:SF1">
    <property type="entry name" value="DNAJ HOMOLOG SUBFAMILY C MEMBER 4"/>
    <property type="match status" value="1"/>
</dbReference>
<dbReference type="InterPro" id="IPR052763">
    <property type="entry name" value="DnaJ_C4"/>
</dbReference>
<dbReference type="CDD" id="cd06257">
    <property type="entry name" value="DnaJ"/>
    <property type="match status" value="1"/>
</dbReference>
<dbReference type="Proteomes" id="UP000682733">
    <property type="component" value="Unassembled WGS sequence"/>
</dbReference>
<evidence type="ECO:0000313" key="8">
    <source>
        <dbReference type="Proteomes" id="UP000663829"/>
    </source>
</evidence>
<dbReference type="SMART" id="SM00271">
    <property type="entry name" value="DnaJ"/>
    <property type="match status" value="1"/>
</dbReference>
<keyword evidence="8" id="KW-1185">Reference proteome</keyword>
<evidence type="ECO:0000256" key="2">
    <source>
        <dbReference type="SAM" id="Phobius"/>
    </source>
</evidence>
<sequence>MDACRFKTANLNSKNFYDLLGIEKVATQKQIKQAFFKLSKEYHPDSNPNDKSLHGKFVKINEAYNILSKQSSRTTYDQMLNNSQALAHRRQYESSSSSYPNEDPFINISRQRKQYQQQQHTIHGFDWGSSPHWDSSFAEMLRKQMERNREKQQQDEDKARQRYGHYNPTRQGFYLFPSLTIIVIIISLGVAIHALQSRQY</sequence>
<evidence type="ECO:0000313" key="5">
    <source>
        <dbReference type="EMBL" id="CAF1347224.1"/>
    </source>
</evidence>
<dbReference type="EMBL" id="CAJOBC010062338">
    <property type="protein sequence ID" value="CAF4214105.1"/>
    <property type="molecule type" value="Genomic_DNA"/>
</dbReference>
<dbReference type="Proteomes" id="UP000677228">
    <property type="component" value="Unassembled WGS sequence"/>
</dbReference>
<dbReference type="OrthoDB" id="376357at2759"/>
<evidence type="ECO:0000313" key="6">
    <source>
        <dbReference type="EMBL" id="CAF3902322.1"/>
    </source>
</evidence>
<dbReference type="EMBL" id="CAJNOQ010014723">
    <property type="protein sequence ID" value="CAF1347224.1"/>
    <property type="molecule type" value="Genomic_DNA"/>
</dbReference>